<name>A0A2B4R5H0_STYPI</name>
<comment type="caution">
    <text evidence="1">The sequence shown here is derived from an EMBL/GenBank/DDBJ whole genome shotgun (WGS) entry which is preliminary data.</text>
</comment>
<dbReference type="AlphaFoldDB" id="A0A2B4R5H0"/>
<evidence type="ECO:0000313" key="1">
    <source>
        <dbReference type="EMBL" id="PFX11472.1"/>
    </source>
</evidence>
<dbReference type="OrthoDB" id="10067429at2759"/>
<accession>A0A2B4R5H0</accession>
<keyword evidence="2" id="KW-1185">Reference proteome</keyword>
<protein>
    <submittedName>
        <fullName evidence="1">Uncharacterized protein</fullName>
    </submittedName>
</protein>
<sequence>MSRTTESLREHTQHLRPVSTRERVFLQNQQGQHPNKWDRSGVVLEGKGQDLYTVKVYGSGRLSLRYRRFLRAYTPPRPCIGTPTTPCIGHQDSLVTQKPSSPDPDTLVFSIVESLQHPCSKIKLKHRAELFTKALKKVASGPERDEGSKWFSEVSDKENESVNREASSLQMYQHARHPNRLAETRVLTSKTFKFWETIWSTFFILNN</sequence>
<dbReference type="EMBL" id="LSMT01002432">
    <property type="protein sequence ID" value="PFX11472.1"/>
    <property type="molecule type" value="Genomic_DNA"/>
</dbReference>
<organism evidence="1 2">
    <name type="scientific">Stylophora pistillata</name>
    <name type="common">Smooth cauliflower coral</name>
    <dbReference type="NCBI Taxonomy" id="50429"/>
    <lineage>
        <taxon>Eukaryota</taxon>
        <taxon>Metazoa</taxon>
        <taxon>Cnidaria</taxon>
        <taxon>Anthozoa</taxon>
        <taxon>Hexacorallia</taxon>
        <taxon>Scleractinia</taxon>
        <taxon>Astrocoeniina</taxon>
        <taxon>Pocilloporidae</taxon>
        <taxon>Stylophora</taxon>
    </lineage>
</organism>
<dbReference type="Proteomes" id="UP000225706">
    <property type="component" value="Unassembled WGS sequence"/>
</dbReference>
<reference evidence="2" key="1">
    <citation type="journal article" date="2017" name="bioRxiv">
        <title>Comparative analysis of the genomes of Stylophora pistillata and Acropora digitifera provides evidence for extensive differences between species of corals.</title>
        <authorList>
            <person name="Voolstra C.R."/>
            <person name="Li Y."/>
            <person name="Liew Y.J."/>
            <person name="Baumgarten S."/>
            <person name="Zoccola D."/>
            <person name="Flot J.-F."/>
            <person name="Tambutte S."/>
            <person name="Allemand D."/>
            <person name="Aranda M."/>
        </authorList>
    </citation>
    <scope>NUCLEOTIDE SEQUENCE [LARGE SCALE GENOMIC DNA]</scope>
</reference>
<gene>
    <name evidence="1" type="ORF">AWC38_SpisGene24780</name>
</gene>
<evidence type="ECO:0000313" key="2">
    <source>
        <dbReference type="Proteomes" id="UP000225706"/>
    </source>
</evidence>
<proteinExistence type="predicted"/>